<name>A0A562T9W2_9HYPH</name>
<reference evidence="2 3" key="1">
    <citation type="submission" date="2019-07" db="EMBL/GenBank/DDBJ databases">
        <title>Genomic Encyclopedia of Archaeal and Bacterial Type Strains, Phase II (KMG-II): from individual species to whole genera.</title>
        <authorList>
            <person name="Goeker M."/>
        </authorList>
    </citation>
    <scope>NUCLEOTIDE SEQUENCE [LARGE SCALE GENOMIC DNA]</scope>
    <source>
        <strain evidence="2 3">ATCC BAA-252</strain>
    </source>
</reference>
<feature type="compositionally biased region" description="Polar residues" evidence="1">
    <location>
        <begin position="89"/>
        <end position="108"/>
    </location>
</feature>
<dbReference type="Proteomes" id="UP000320593">
    <property type="component" value="Unassembled WGS sequence"/>
</dbReference>
<sequence length="129" mass="14171">MERPKAIDGATAPPKQTFAQFRELPRTVNRFVNSWRRLFDIRPDHVDMCGKLISVAPFVIGGKALENGGIESCPAAPTLRRHRRGSGGQSVSTFTTDPVFRSISNSKRLPSRDASTSTTLLDTSISRIS</sequence>
<organism evidence="2 3">
    <name type="scientific">Roseibium hamelinense</name>
    <dbReference type="NCBI Taxonomy" id="150831"/>
    <lineage>
        <taxon>Bacteria</taxon>
        <taxon>Pseudomonadati</taxon>
        <taxon>Pseudomonadota</taxon>
        <taxon>Alphaproteobacteria</taxon>
        <taxon>Hyphomicrobiales</taxon>
        <taxon>Stappiaceae</taxon>
        <taxon>Roseibium</taxon>
    </lineage>
</organism>
<gene>
    <name evidence="2" type="ORF">JM93_01469</name>
</gene>
<feature type="region of interest" description="Disordered" evidence="1">
    <location>
        <begin position="76"/>
        <end position="129"/>
    </location>
</feature>
<feature type="compositionally biased region" description="Low complexity" evidence="1">
    <location>
        <begin position="112"/>
        <end position="129"/>
    </location>
</feature>
<keyword evidence="3" id="KW-1185">Reference proteome</keyword>
<protein>
    <submittedName>
        <fullName evidence="2">Uncharacterized protein</fullName>
    </submittedName>
</protein>
<evidence type="ECO:0000256" key="1">
    <source>
        <dbReference type="SAM" id="MobiDB-lite"/>
    </source>
</evidence>
<evidence type="ECO:0000313" key="2">
    <source>
        <dbReference type="EMBL" id="TWI90487.1"/>
    </source>
</evidence>
<dbReference type="EMBL" id="VLLF01000002">
    <property type="protein sequence ID" value="TWI90487.1"/>
    <property type="molecule type" value="Genomic_DNA"/>
</dbReference>
<comment type="caution">
    <text evidence="2">The sequence shown here is derived from an EMBL/GenBank/DDBJ whole genome shotgun (WGS) entry which is preliminary data.</text>
</comment>
<proteinExistence type="predicted"/>
<dbReference type="AlphaFoldDB" id="A0A562T9W2"/>
<evidence type="ECO:0000313" key="3">
    <source>
        <dbReference type="Proteomes" id="UP000320593"/>
    </source>
</evidence>
<accession>A0A562T9W2</accession>